<organism evidence="1 2">
    <name type="scientific">Naganishia adeliensis</name>
    <dbReference type="NCBI Taxonomy" id="92952"/>
    <lineage>
        <taxon>Eukaryota</taxon>
        <taxon>Fungi</taxon>
        <taxon>Dikarya</taxon>
        <taxon>Basidiomycota</taxon>
        <taxon>Agaricomycotina</taxon>
        <taxon>Tremellomycetes</taxon>
        <taxon>Filobasidiales</taxon>
        <taxon>Filobasidiaceae</taxon>
        <taxon>Naganishia</taxon>
    </lineage>
</organism>
<accession>A0ACC2V9Y7</accession>
<evidence type="ECO:0000313" key="1">
    <source>
        <dbReference type="EMBL" id="KAJ9095787.1"/>
    </source>
</evidence>
<protein>
    <submittedName>
        <fullName evidence="1">Uncharacterized protein</fullName>
    </submittedName>
</protein>
<keyword evidence="2" id="KW-1185">Reference proteome</keyword>
<dbReference type="EMBL" id="JASBWS010000120">
    <property type="protein sequence ID" value="KAJ9095787.1"/>
    <property type="molecule type" value="Genomic_DNA"/>
</dbReference>
<reference evidence="1" key="1">
    <citation type="submission" date="2023-04" db="EMBL/GenBank/DDBJ databases">
        <title>Draft Genome sequencing of Naganishia species isolated from polar environments using Oxford Nanopore Technology.</title>
        <authorList>
            <person name="Leo P."/>
            <person name="Venkateswaran K."/>
        </authorList>
    </citation>
    <scope>NUCLEOTIDE SEQUENCE</scope>
    <source>
        <strain evidence="1">MNA-CCFEE 5262</strain>
    </source>
</reference>
<gene>
    <name evidence="1" type="ORF">QFC20_006582</name>
</gene>
<proteinExistence type="predicted"/>
<sequence length="2035" mass="224384">MAAQKRKRSDLKGEDGQDGSGTRTGGMPRKTYKTGKEVQSAIELASKDSLNAVNNQIRVPYSQQPVAITHPNVVLVQNYLALSPKMDEVFQAWKRDYERKEEGVMEAAVQLLASIIALLTPLPYFRPILMTVADKVLDAGEMYSNSLCRLILSSKRDHAQLGMALTTALAYIDPSTITSLTATSVAKSGRHSDPSSNVSRLTLNVWTTLADGGCLKVLPKLLSMRRKGGFAVDTDPLDRPDIRHLTLHFMSAFFSHPLFLAASKQLIAPLFSNLKDDPPLTLYRIFQALWSHLNASGSPGVNRRTAVALLTEQAIEGILKLYSRDNADEATSKTADTTPAEMAHQFLLKTCTKPGTGICFPDQGWYKRKGKARLTDVVTGNKWEDSAIGAVEDDEDASRREGGIFGIGMVHNKVLGNVVRKVGPKTVDDARMAQLVELILKACPELVAGYWPHSGLSVEPRLSAKWLATVAFLGRITLLPIPDVSTFYLQSPTPTADAISLERIPKAYPPSVATMIEAILPAPLTKAHLTKGLSHSVGLLQHQTALALARCLRKLCQVQELLAKIAADAQDDMAGDDREKENVWVRRSRELEIEARKRVPEVGVIIAFAQKSAASQALQASLEEEDSTAKARSELLTESALRLFGLYYQALPTMAAEFKFDVGKLLVSASSAKAEAQARKAAREGSVVDETGSIASVGTTGTAGMGGGFGQARGDVEAFDALSQIHVLELLANVKEWDWTGKAAGSAFTYLYHILQLYLATPHANTKSISETMLHQILGKSIMFDHDPSELALWLEVLPRTRRADIKPSPTTTLERLQLLSFLDDCVRRCTKTPYRYLEDVTAFMNDDGRVTPETQELPSPLLFTVFEQLQAKLGGHHIAAATGQVILDYVSLLVLTFARKVSNIEVAFALARKLESCIIQAETKREAPLEALRQTCSGLLHRIQSVNGQQPKHTHAELPSVYVEGEDEDELLRRQLLKASIPNSAFRQKLHAMSGAEAAEYARAIPFEVTLGNTDFRDESSISFLKRYYLESGEATRLPGYCTALLHDLAADVTGSSTSRVSMVLSGLITALSTLKTSGRIDVFEDAKRRVFQSKPFINIALDSSTDSKAQNSISQLVSLLNTTTAGDMTLVQPIVNSMTEILSDTRDSQMVKTTTLIVRWVHFFDSALAERALSIYLSATTSASEEVKRTAGALLQRVDSPLPILQNMSRIIELGLQRLAIRSLQRWVPGAKHSSRSTGKEMETLWAKLEEKKDRDTQDLLKDFATLSKLDGRNIELLALAVEVSPSLSARLQNQLLALEWTCEQVERLGTLVAACVEDMDDLSSLGEPFWKAAAQCAFELNVDAALDVVQKYVRSSPSAQNFIVTMMNELLAQRKFKPSAKSLQLTETLIANGTASTVKIDSGKVVDACVYTLVRELSNEKLLQGEVLSLVEAFTHTLTLVAPEAINAYVAEPVLTSIVQSHVTEGPAVRLACALMGKGDFKTTAIRQQLQLLLFHPDLDKLLQSDTTGSVRTNVAAYAKALFRASPYVACQPSFMEPLLAIFQATQTSADRDIIEIMQVFERQRKASMSSLLKIWKGPGALTAITSGSVGLEHIKRLDPHKVFATCLTFESRQTAFQAESRLAGFYDVTFILSLTALAFREGNLNGLDMVEILRSNVIGLACCGLASKKGDTRALSAKVLGSVIAIIDTVAFQEKTVVTRILRLLRHGVQPPSDPTKSSAPSRIPFVMAVFFAHALRATADPSSFLYPLISKFLLQRPTVDFNDVPMLYNLLYAAGQGSKKQRRWMARFIRDGVRSRADWRILQRRHTYALLASVYESTKDLVLQQTILQAIGAMVKIDDAVIQLTEREGLLSWLYTILQHTTLSTESHQAVTQILEDVVLILNRKEERRRSKIRALPESDKSSIYVPRRWVSELCSCVELMSEQSDLPRLKTLSETLLRVSLANPELDTTYTVSILTSKLRQLDLDVDLTRNADWIGIVHALCRCGLLWTDEVDTRRAGAVMYSLTARAIALDDEMSRWLVREWKASRSE</sequence>
<comment type="caution">
    <text evidence="1">The sequence shown here is derived from an EMBL/GenBank/DDBJ whole genome shotgun (WGS) entry which is preliminary data.</text>
</comment>
<dbReference type="Proteomes" id="UP001230649">
    <property type="component" value="Unassembled WGS sequence"/>
</dbReference>
<evidence type="ECO:0000313" key="2">
    <source>
        <dbReference type="Proteomes" id="UP001230649"/>
    </source>
</evidence>
<name>A0ACC2V9Y7_9TREE</name>